<dbReference type="Proteomes" id="UP001081283">
    <property type="component" value="Unassembled WGS sequence"/>
</dbReference>
<dbReference type="InterPro" id="IPR003593">
    <property type="entry name" value="AAA+_ATPase"/>
</dbReference>
<feature type="domain" description="ABC transporter" evidence="6">
    <location>
        <begin position="17"/>
        <end position="267"/>
    </location>
</feature>
<dbReference type="PROSITE" id="PS50893">
    <property type="entry name" value="ABC_TRANSPORTER_2"/>
    <property type="match status" value="1"/>
</dbReference>
<evidence type="ECO:0000259" key="6">
    <source>
        <dbReference type="PROSITE" id="PS50893"/>
    </source>
</evidence>
<dbReference type="NCBIfam" id="NF008453">
    <property type="entry name" value="PRK11308.1"/>
    <property type="match status" value="1"/>
</dbReference>
<evidence type="ECO:0000256" key="4">
    <source>
        <dbReference type="ARBA" id="ARBA00022741"/>
    </source>
</evidence>
<proteinExistence type="inferred from homology"/>
<dbReference type="InterPro" id="IPR003439">
    <property type="entry name" value="ABC_transporter-like_ATP-bd"/>
</dbReference>
<dbReference type="EMBL" id="JAOVZQ010000001">
    <property type="protein sequence ID" value="MCY0093984.1"/>
    <property type="molecule type" value="Genomic_DNA"/>
</dbReference>
<evidence type="ECO:0000256" key="5">
    <source>
        <dbReference type="ARBA" id="ARBA00022840"/>
    </source>
</evidence>
<accession>A0ABT3YDL8</accession>
<dbReference type="Pfam" id="PF00005">
    <property type="entry name" value="ABC_tran"/>
    <property type="match status" value="1"/>
</dbReference>
<evidence type="ECO:0000256" key="1">
    <source>
        <dbReference type="ARBA" id="ARBA00004417"/>
    </source>
</evidence>
<gene>
    <name evidence="7" type="ORF">OEG82_08120</name>
</gene>
<evidence type="ECO:0000256" key="2">
    <source>
        <dbReference type="ARBA" id="ARBA00005417"/>
    </source>
</evidence>
<evidence type="ECO:0000313" key="8">
    <source>
        <dbReference type="Proteomes" id="UP001081283"/>
    </source>
</evidence>
<comment type="caution">
    <text evidence="7">The sequence shown here is derived from an EMBL/GenBank/DDBJ whole genome shotgun (WGS) entry which is preliminary data.</text>
</comment>
<reference evidence="7" key="1">
    <citation type="submission" date="2022-10" db="EMBL/GenBank/DDBJ databases">
        <title>Hoeflea sp. J2-29, isolated from marine algae.</title>
        <authorList>
            <person name="Kristyanto S."/>
            <person name="Kim J.M."/>
            <person name="Jeon C.O."/>
        </authorList>
    </citation>
    <scope>NUCLEOTIDE SEQUENCE</scope>
    <source>
        <strain evidence="7">J2-29</strain>
    </source>
</reference>
<name>A0ABT3YDL8_9HYPH</name>
<dbReference type="PROSITE" id="PS00211">
    <property type="entry name" value="ABC_TRANSPORTER_1"/>
    <property type="match status" value="1"/>
</dbReference>
<dbReference type="Gene3D" id="3.40.50.300">
    <property type="entry name" value="P-loop containing nucleotide triphosphate hydrolases"/>
    <property type="match status" value="1"/>
</dbReference>
<dbReference type="InterPro" id="IPR013563">
    <property type="entry name" value="Oligopep_ABC_C"/>
</dbReference>
<comment type="similarity">
    <text evidence="2">Belongs to the ABC transporter superfamily.</text>
</comment>
<organism evidence="7 8">
    <name type="scientific">Hoeflea ulvae</name>
    <dbReference type="NCBI Taxonomy" id="2983764"/>
    <lineage>
        <taxon>Bacteria</taxon>
        <taxon>Pseudomonadati</taxon>
        <taxon>Pseudomonadota</taxon>
        <taxon>Alphaproteobacteria</taxon>
        <taxon>Hyphomicrobiales</taxon>
        <taxon>Rhizobiaceae</taxon>
        <taxon>Hoeflea</taxon>
    </lineage>
</organism>
<comment type="subcellular location">
    <subcellularLocation>
        <location evidence="1">Cell inner membrane</location>
        <topology evidence="1">Peripheral membrane protein</topology>
    </subcellularLocation>
</comment>
<keyword evidence="4" id="KW-0547">Nucleotide-binding</keyword>
<keyword evidence="8" id="KW-1185">Reference proteome</keyword>
<keyword evidence="3" id="KW-0813">Transport</keyword>
<dbReference type="GO" id="GO:0005524">
    <property type="term" value="F:ATP binding"/>
    <property type="evidence" value="ECO:0007669"/>
    <property type="project" value="UniProtKB-KW"/>
</dbReference>
<dbReference type="InterPro" id="IPR027417">
    <property type="entry name" value="P-loop_NTPase"/>
</dbReference>
<dbReference type="InterPro" id="IPR017871">
    <property type="entry name" value="ABC_transporter-like_CS"/>
</dbReference>
<evidence type="ECO:0000313" key="7">
    <source>
        <dbReference type="EMBL" id="MCY0093984.1"/>
    </source>
</evidence>
<dbReference type="SMART" id="SM00382">
    <property type="entry name" value="AAA"/>
    <property type="match status" value="1"/>
</dbReference>
<dbReference type="SUPFAM" id="SSF52540">
    <property type="entry name" value="P-loop containing nucleoside triphosphate hydrolases"/>
    <property type="match status" value="1"/>
</dbReference>
<dbReference type="NCBIfam" id="TIGR01727">
    <property type="entry name" value="oligo_HPY"/>
    <property type="match status" value="1"/>
</dbReference>
<sequence>MAEVQSTAAADPARPLVKVRDLKMYFPIHSGLFRTHVGDIKAVDGISFDIMPGETLGLVGESGCGKSTVGRSILRLYDVTAGTVEINGSEIAHVDRDSLRSKRPMMQMIFQDPQASLNPRMTVANIIGEPLDEHMKLTAKERLERIYELMDWVGLNHAFAKRYPHEFSGGQRQRIGIARALALNPKFIVCDEPIAALDVSIQAQVVNLLETLQKRLNLTYLFISHDLSMVRHIADRVAVMYLGRIVEVASREKLFAEPLHPYTQALLSAVPEPDPESERHRSPIVLQGDVPSPANPPKGCNFSTRCPKVMDICRQIEPAVYDFGDGRQVACHLYSEDMTMTGEPTTGETTN</sequence>
<keyword evidence="5 7" id="KW-0067">ATP-binding</keyword>
<protein>
    <submittedName>
        <fullName evidence="7">Dipeptide ABC transporter ATP-binding protein</fullName>
    </submittedName>
</protein>
<dbReference type="PANTHER" id="PTHR43776:SF7">
    <property type="entry name" value="D,D-DIPEPTIDE TRANSPORT ATP-BINDING PROTEIN DDPF-RELATED"/>
    <property type="match status" value="1"/>
</dbReference>
<dbReference type="PANTHER" id="PTHR43776">
    <property type="entry name" value="TRANSPORT ATP-BINDING PROTEIN"/>
    <property type="match status" value="1"/>
</dbReference>
<dbReference type="Pfam" id="PF08352">
    <property type="entry name" value="oligo_HPY"/>
    <property type="match status" value="1"/>
</dbReference>
<dbReference type="InterPro" id="IPR050319">
    <property type="entry name" value="ABC_transp_ATP-bind"/>
</dbReference>
<dbReference type="RefSeq" id="WP_267611921.1">
    <property type="nucleotide sequence ID" value="NZ_JAOVZQ010000001.1"/>
</dbReference>
<evidence type="ECO:0000256" key="3">
    <source>
        <dbReference type="ARBA" id="ARBA00022448"/>
    </source>
</evidence>
<dbReference type="CDD" id="cd03257">
    <property type="entry name" value="ABC_NikE_OppD_transporters"/>
    <property type="match status" value="1"/>
</dbReference>